<feature type="transmembrane region" description="Helical" evidence="1">
    <location>
        <begin position="28"/>
        <end position="46"/>
    </location>
</feature>
<name>A0A0E9WJV6_ANGAN</name>
<organism evidence="2">
    <name type="scientific">Anguilla anguilla</name>
    <name type="common">European freshwater eel</name>
    <name type="synonym">Muraena anguilla</name>
    <dbReference type="NCBI Taxonomy" id="7936"/>
    <lineage>
        <taxon>Eukaryota</taxon>
        <taxon>Metazoa</taxon>
        <taxon>Chordata</taxon>
        <taxon>Craniata</taxon>
        <taxon>Vertebrata</taxon>
        <taxon>Euteleostomi</taxon>
        <taxon>Actinopterygii</taxon>
        <taxon>Neopterygii</taxon>
        <taxon>Teleostei</taxon>
        <taxon>Anguilliformes</taxon>
        <taxon>Anguillidae</taxon>
        <taxon>Anguilla</taxon>
    </lineage>
</organism>
<keyword evidence="1" id="KW-1133">Transmembrane helix</keyword>
<sequence>MFRKQKVPYTRFLTGLCLRSCCYPWASYFWRALVSSPAACLVFYIIMGKRHKIRAGCMCLKSGWLLNLFQ</sequence>
<accession>A0A0E9WJV6</accession>
<reference evidence="2" key="1">
    <citation type="submission" date="2014-11" db="EMBL/GenBank/DDBJ databases">
        <authorList>
            <person name="Amaro Gonzalez C."/>
        </authorList>
    </citation>
    <scope>NUCLEOTIDE SEQUENCE</scope>
</reference>
<dbReference type="EMBL" id="GBXM01018737">
    <property type="protein sequence ID" value="JAH89840.1"/>
    <property type="molecule type" value="Transcribed_RNA"/>
</dbReference>
<evidence type="ECO:0000313" key="2">
    <source>
        <dbReference type="EMBL" id="JAH89840.1"/>
    </source>
</evidence>
<proteinExistence type="predicted"/>
<reference evidence="2" key="2">
    <citation type="journal article" date="2015" name="Fish Shellfish Immunol.">
        <title>Early steps in the European eel (Anguilla anguilla)-Vibrio vulnificus interaction in the gills: Role of the RtxA13 toxin.</title>
        <authorList>
            <person name="Callol A."/>
            <person name="Pajuelo D."/>
            <person name="Ebbesson L."/>
            <person name="Teles M."/>
            <person name="MacKenzie S."/>
            <person name="Amaro C."/>
        </authorList>
    </citation>
    <scope>NUCLEOTIDE SEQUENCE</scope>
</reference>
<dbReference type="AlphaFoldDB" id="A0A0E9WJV6"/>
<protein>
    <submittedName>
        <fullName evidence="2">Uncharacterized protein</fullName>
    </submittedName>
</protein>
<keyword evidence="1" id="KW-0472">Membrane</keyword>
<evidence type="ECO:0000256" key="1">
    <source>
        <dbReference type="SAM" id="Phobius"/>
    </source>
</evidence>
<keyword evidence="1" id="KW-0812">Transmembrane</keyword>